<evidence type="ECO:0000313" key="2">
    <source>
        <dbReference type="Proteomes" id="UP000813385"/>
    </source>
</evidence>
<evidence type="ECO:0000313" key="1">
    <source>
        <dbReference type="EMBL" id="KAH7374917.1"/>
    </source>
</evidence>
<comment type="caution">
    <text evidence="1">The sequence shown here is derived from an EMBL/GenBank/DDBJ whole genome shotgun (WGS) entry which is preliminary data.</text>
</comment>
<protein>
    <submittedName>
        <fullName evidence="1">Uncharacterized protein</fullName>
    </submittedName>
</protein>
<dbReference type="EMBL" id="JAGPXD010000001">
    <property type="protein sequence ID" value="KAH7374917.1"/>
    <property type="molecule type" value="Genomic_DNA"/>
</dbReference>
<dbReference type="AlphaFoldDB" id="A0A8K0TR30"/>
<keyword evidence="2" id="KW-1185">Reference proteome</keyword>
<gene>
    <name evidence="1" type="ORF">B0T11DRAFT_313631</name>
</gene>
<proteinExistence type="predicted"/>
<reference evidence="1" key="1">
    <citation type="journal article" date="2021" name="Nat. Commun.">
        <title>Genetic determinants of endophytism in the Arabidopsis root mycobiome.</title>
        <authorList>
            <person name="Mesny F."/>
            <person name="Miyauchi S."/>
            <person name="Thiergart T."/>
            <person name="Pickel B."/>
            <person name="Atanasova L."/>
            <person name="Karlsson M."/>
            <person name="Huettel B."/>
            <person name="Barry K.W."/>
            <person name="Haridas S."/>
            <person name="Chen C."/>
            <person name="Bauer D."/>
            <person name="Andreopoulos W."/>
            <person name="Pangilinan J."/>
            <person name="LaButti K."/>
            <person name="Riley R."/>
            <person name="Lipzen A."/>
            <person name="Clum A."/>
            <person name="Drula E."/>
            <person name="Henrissat B."/>
            <person name="Kohler A."/>
            <person name="Grigoriev I.V."/>
            <person name="Martin F.M."/>
            <person name="Hacquard S."/>
        </authorList>
    </citation>
    <scope>NUCLEOTIDE SEQUENCE</scope>
    <source>
        <strain evidence="1">MPI-CAGE-AT-0016</strain>
    </source>
</reference>
<dbReference type="Proteomes" id="UP000813385">
    <property type="component" value="Unassembled WGS sequence"/>
</dbReference>
<sequence length="101" mass="10600">MHALALHLSGPHPAVACEEAVRPVDLALPWLLPHSTLWLLTGEAASDAAPACTLADDNAKQTNTVFEVLHAIGSDRKQGPGSDSRPVTLLSVAPALGRQYT</sequence>
<name>A0A8K0TR30_9PEZI</name>
<accession>A0A8K0TR30</accession>
<organism evidence="1 2">
    <name type="scientific">Plectosphaerella cucumerina</name>
    <dbReference type="NCBI Taxonomy" id="40658"/>
    <lineage>
        <taxon>Eukaryota</taxon>
        <taxon>Fungi</taxon>
        <taxon>Dikarya</taxon>
        <taxon>Ascomycota</taxon>
        <taxon>Pezizomycotina</taxon>
        <taxon>Sordariomycetes</taxon>
        <taxon>Hypocreomycetidae</taxon>
        <taxon>Glomerellales</taxon>
        <taxon>Plectosphaerellaceae</taxon>
        <taxon>Plectosphaerella</taxon>
    </lineage>
</organism>